<dbReference type="GO" id="GO:0051213">
    <property type="term" value="F:dioxygenase activity"/>
    <property type="evidence" value="ECO:0007669"/>
    <property type="project" value="UniProtKB-KW"/>
</dbReference>
<dbReference type="PANTHER" id="PTHR36503">
    <property type="entry name" value="BLR2520 PROTEIN"/>
    <property type="match status" value="1"/>
</dbReference>
<dbReference type="Gene3D" id="3.10.180.10">
    <property type="entry name" value="2,3-Dihydroxybiphenyl 1,2-Dioxygenase, domain 1"/>
    <property type="match status" value="1"/>
</dbReference>
<protein>
    <submittedName>
        <fullName evidence="2">Glyoxalase/bleomycin resistance/extradiol dioxygenase family protein</fullName>
    </submittedName>
</protein>
<name>A0ABU5DCN1_9BURK</name>
<reference evidence="2 3" key="1">
    <citation type="submission" date="2023-11" db="EMBL/GenBank/DDBJ databases">
        <title>Paucibacter sp. nov., isolated from fresh soil in Korea.</title>
        <authorList>
            <person name="Le N.T.T."/>
        </authorList>
    </citation>
    <scope>NUCLEOTIDE SEQUENCE [LARGE SCALE GENOMIC DNA]</scope>
    <source>
        <strain evidence="2 3">R3-3</strain>
    </source>
</reference>
<dbReference type="EMBL" id="JAXCLA010000001">
    <property type="protein sequence ID" value="MDY0743505.1"/>
    <property type="molecule type" value="Genomic_DNA"/>
</dbReference>
<evidence type="ECO:0000313" key="2">
    <source>
        <dbReference type="EMBL" id="MDY0743505.1"/>
    </source>
</evidence>
<evidence type="ECO:0000313" key="3">
    <source>
        <dbReference type="Proteomes" id="UP001285263"/>
    </source>
</evidence>
<accession>A0ABU5DCN1</accession>
<feature type="domain" description="Glyoxalase/fosfomycin resistance/dioxygenase" evidence="1">
    <location>
        <begin position="62"/>
        <end position="111"/>
    </location>
</feature>
<evidence type="ECO:0000259" key="1">
    <source>
        <dbReference type="Pfam" id="PF00903"/>
    </source>
</evidence>
<dbReference type="Pfam" id="PF00903">
    <property type="entry name" value="Glyoxalase"/>
    <property type="match status" value="1"/>
</dbReference>
<organism evidence="2 3">
    <name type="scientific">Roseateles agri</name>
    <dbReference type="NCBI Taxonomy" id="3098619"/>
    <lineage>
        <taxon>Bacteria</taxon>
        <taxon>Pseudomonadati</taxon>
        <taxon>Pseudomonadota</taxon>
        <taxon>Betaproteobacteria</taxon>
        <taxon>Burkholderiales</taxon>
        <taxon>Sphaerotilaceae</taxon>
        <taxon>Roseateles</taxon>
    </lineage>
</organism>
<dbReference type="InterPro" id="IPR029068">
    <property type="entry name" value="Glyas_Bleomycin-R_OHBP_Dase"/>
</dbReference>
<sequence>MAKSRAFFESLGYQFNPQFSNDQGACLVLGENLFAMLLTEPFFATFTKKTIVNAHESVEALLCLSCDSREEVDGLVAQAAAAGGKPQEQAQDHGFMYSHGFEDLDGHKWELVHMSGQPG</sequence>
<keyword evidence="2" id="KW-0560">Oxidoreductase</keyword>
<dbReference type="PANTHER" id="PTHR36503:SF2">
    <property type="entry name" value="BLR2408 PROTEIN"/>
    <property type="match status" value="1"/>
</dbReference>
<dbReference type="Proteomes" id="UP001285263">
    <property type="component" value="Unassembled WGS sequence"/>
</dbReference>
<dbReference type="InterPro" id="IPR004360">
    <property type="entry name" value="Glyas_Fos-R_dOase_dom"/>
</dbReference>
<keyword evidence="3" id="KW-1185">Reference proteome</keyword>
<keyword evidence="2" id="KW-0223">Dioxygenase</keyword>
<proteinExistence type="predicted"/>
<dbReference type="SUPFAM" id="SSF54593">
    <property type="entry name" value="Glyoxalase/Bleomycin resistance protein/Dihydroxybiphenyl dioxygenase"/>
    <property type="match status" value="1"/>
</dbReference>
<gene>
    <name evidence="2" type="ORF">SNE35_03270</name>
</gene>
<comment type="caution">
    <text evidence="2">The sequence shown here is derived from an EMBL/GenBank/DDBJ whole genome shotgun (WGS) entry which is preliminary data.</text>
</comment>